<dbReference type="Pfam" id="PF25866">
    <property type="entry name" value="Kringle_2"/>
    <property type="match status" value="1"/>
</dbReference>
<accession>A0A183UVN5</accession>
<name>A0A183UVN5_TOXCA</name>
<dbReference type="Proteomes" id="UP000050794">
    <property type="component" value="Unassembled WGS sequence"/>
</dbReference>
<evidence type="ECO:0000313" key="7">
    <source>
        <dbReference type="WBParaSite" id="TCNE_0001255501-mRNA-1"/>
    </source>
</evidence>
<feature type="region of interest" description="Disordered" evidence="1">
    <location>
        <begin position="253"/>
        <end position="315"/>
    </location>
</feature>
<proteinExistence type="predicted"/>
<keyword evidence="6" id="KW-1185">Reference proteome</keyword>
<evidence type="ECO:0000313" key="6">
    <source>
        <dbReference type="Proteomes" id="UP000050794"/>
    </source>
</evidence>
<dbReference type="AlphaFoldDB" id="A0A183UVN5"/>
<keyword evidence="2" id="KW-0472">Membrane</keyword>
<keyword evidence="3" id="KW-0732">Signal</keyword>
<evidence type="ECO:0000313" key="5">
    <source>
        <dbReference type="EMBL" id="VDM43876.1"/>
    </source>
</evidence>
<feature type="transmembrane region" description="Helical" evidence="2">
    <location>
        <begin position="216"/>
        <end position="237"/>
    </location>
</feature>
<feature type="compositionally biased region" description="Basic and acidic residues" evidence="1">
    <location>
        <begin position="256"/>
        <end position="265"/>
    </location>
</feature>
<feature type="signal peptide" evidence="3">
    <location>
        <begin position="1"/>
        <end position="21"/>
    </location>
</feature>
<keyword evidence="2" id="KW-1133">Transmembrane helix</keyword>
<organism evidence="6 7">
    <name type="scientific">Toxocara canis</name>
    <name type="common">Canine roundworm</name>
    <dbReference type="NCBI Taxonomy" id="6265"/>
    <lineage>
        <taxon>Eukaryota</taxon>
        <taxon>Metazoa</taxon>
        <taxon>Ecdysozoa</taxon>
        <taxon>Nematoda</taxon>
        <taxon>Chromadorea</taxon>
        <taxon>Rhabditida</taxon>
        <taxon>Spirurina</taxon>
        <taxon>Ascaridomorpha</taxon>
        <taxon>Ascaridoidea</taxon>
        <taxon>Toxocaridae</taxon>
        <taxon>Toxocara</taxon>
    </lineage>
</organism>
<evidence type="ECO:0000256" key="1">
    <source>
        <dbReference type="SAM" id="MobiDB-lite"/>
    </source>
</evidence>
<dbReference type="EMBL" id="UYWY01021316">
    <property type="protein sequence ID" value="VDM43876.1"/>
    <property type="molecule type" value="Genomic_DNA"/>
</dbReference>
<dbReference type="InterPro" id="IPR058845">
    <property type="entry name" value="Kringle_2"/>
</dbReference>
<evidence type="ECO:0000259" key="4">
    <source>
        <dbReference type="Pfam" id="PF25866"/>
    </source>
</evidence>
<gene>
    <name evidence="5" type="ORF">TCNE_LOCUS12555</name>
</gene>
<reference evidence="7" key="1">
    <citation type="submission" date="2016-06" db="UniProtKB">
        <authorList>
            <consortium name="WormBaseParasite"/>
        </authorList>
    </citation>
    <scope>IDENTIFICATION</scope>
</reference>
<reference evidence="5 6" key="2">
    <citation type="submission" date="2018-11" db="EMBL/GenBank/DDBJ databases">
        <authorList>
            <consortium name="Pathogen Informatics"/>
        </authorList>
    </citation>
    <scope>NUCLEOTIDE SEQUENCE [LARGE SCALE GENOMIC DNA]</scope>
</reference>
<feature type="domain" description="Kringle-like" evidence="4">
    <location>
        <begin position="35"/>
        <end position="152"/>
    </location>
</feature>
<sequence>MVLIGSGLMVWVAITANTISAGEQQYFDRDDLYYAECVPVDQRKTYKYYGNESRFIVKGSTRERCAKWSDASFRLRTKVTDRWGTAKAWVYPEEYITHGQCRNFDFTLKDKRGVQHVIMHLKLHSGSYPGPWCYKEKGDLFVPMPCFGPCSKQTRVTPAPKRQLRDQRPRNYNAKIFDDVSTSIFDKYEWGPLNYYVEKPSDSKHSQQFAQNRATIFLMMVSLVVLIIVLVIGFHLVKAVVDQRRKLSIPKVSEQTPKKKLDKSKTVKQCSEPSSNISLDGKRSAPVNTKASSLKDDSHSSSSKQQSPPERETAV</sequence>
<protein>
    <submittedName>
        <fullName evidence="7">Kringle domain-containing protein</fullName>
    </submittedName>
</protein>
<keyword evidence="2" id="KW-0812">Transmembrane</keyword>
<feature type="chain" id="PRO_5044553455" evidence="3">
    <location>
        <begin position="22"/>
        <end position="315"/>
    </location>
</feature>
<dbReference type="WBParaSite" id="TCNE_0001255501-mRNA-1">
    <property type="protein sequence ID" value="TCNE_0001255501-mRNA-1"/>
    <property type="gene ID" value="TCNE_0001255501"/>
</dbReference>
<feature type="compositionally biased region" description="Polar residues" evidence="1">
    <location>
        <begin position="267"/>
        <end position="278"/>
    </location>
</feature>
<evidence type="ECO:0000256" key="3">
    <source>
        <dbReference type="SAM" id="SignalP"/>
    </source>
</evidence>
<evidence type="ECO:0000256" key="2">
    <source>
        <dbReference type="SAM" id="Phobius"/>
    </source>
</evidence>